<dbReference type="eggNOG" id="ENOG502QPYF">
    <property type="taxonomic scope" value="Eukaryota"/>
</dbReference>
<dbReference type="KEGG" id="pfy:PFICI_04843"/>
<dbReference type="OrthoDB" id="5397682at2759"/>
<organism evidence="3 4">
    <name type="scientific">Pestalotiopsis fici (strain W106-1 / CGMCC3.15140)</name>
    <dbReference type="NCBI Taxonomy" id="1229662"/>
    <lineage>
        <taxon>Eukaryota</taxon>
        <taxon>Fungi</taxon>
        <taxon>Dikarya</taxon>
        <taxon>Ascomycota</taxon>
        <taxon>Pezizomycotina</taxon>
        <taxon>Sordariomycetes</taxon>
        <taxon>Xylariomycetidae</taxon>
        <taxon>Amphisphaeriales</taxon>
        <taxon>Sporocadaceae</taxon>
        <taxon>Pestalotiopsis</taxon>
    </lineage>
</organism>
<evidence type="ECO:0000313" key="4">
    <source>
        <dbReference type="Proteomes" id="UP000030651"/>
    </source>
</evidence>
<dbReference type="GeneID" id="19269856"/>
<dbReference type="EMBL" id="KI912111">
    <property type="protein sequence ID" value="ETS82967.1"/>
    <property type="molecule type" value="Genomic_DNA"/>
</dbReference>
<feature type="region of interest" description="Disordered" evidence="1">
    <location>
        <begin position="76"/>
        <end position="105"/>
    </location>
</feature>
<feature type="transmembrane region" description="Helical" evidence="2">
    <location>
        <begin position="51"/>
        <end position="69"/>
    </location>
</feature>
<keyword evidence="2" id="KW-0472">Membrane</keyword>
<keyword evidence="4" id="KW-1185">Reference proteome</keyword>
<dbReference type="InParanoid" id="W3XC03"/>
<feature type="compositionally biased region" description="Basic and acidic residues" evidence="1">
    <location>
        <begin position="17"/>
        <end position="27"/>
    </location>
</feature>
<proteinExistence type="predicted"/>
<reference evidence="4" key="1">
    <citation type="journal article" date="2015" name="BMC Genomics">
        <title>Genomic and transcriptomic analysis of the endophytic fungus Pestalotiopsis fici reveals its lifestyle and high potential for synthesis of natural products.</title>
        <authorList>
            <person name="Wang X."/>
            <person name="Zhang X."/>
            <person name="Liu L."/>
            <person name="Xiang M."/>
            <person name="Wang W."/>
            <person name="Sun X."/>
            <person name="Che Y."/>
            <person name="Guo L."/>
            <person name="Liu G."/>
            <person name="Guo L."/>
            <person name="Wang C."/>
            <person name="Yin W.B."/>
            <person name="Stadler M."/>
            <person name="Zhang X."/>
            <person name="Liu X."/>
        </authorList>
    </citation>
    <scope>NUCLEOTIDE SEQUENCE [LARGE SCALE GENOMIC DNA]</scope>
    <source>
        <strain evidence="4">W106-1 / CGMCC3.15140</strain>
    </source>
</reference>
<dbReference type="HOGENOM" id="CLU_018583_0_0_1"/>
<evidence type="ECO:0000256" key="1">
    <source>
        <dbReference type="SAM" id="MobiDB-lite"/>
    </source>
</evidence>
<sequence length="676" mass="75526">MAAAWGKAQRFLLSDEEMGKKDDDHKRSAAPAALPGWHPKRGPQRRHLKRAIISLLVVVALYLFVHNIPTDLGPIRSSRPHYGEATAPTTKNHADAHPPPAAAAAAAGVASNGAGAANNEPPKFYNLAASLHAIAGTHGGLLVNKNILFAASSLKSAANLLPVACQMGREARNYVHFALMSRSDIDMEELQRINGIDESCQIIFHDARADRAAFMSEQRLEYAVFRAFHHIFMWMHPQAIIVDGSGWEEYFFTRGTSTHAKATGVTLIDLPYSPQNLMWMTRLDSRSLRAWNQNHIDILIQTTPGTTGSLVRLLRSLSAADFTSSSIPHLTIELTPDIDPATKQFLQDFQWPPSYIPNPTGAKYISLRHRIPRQTLTEEESSARFLESFWPADPRMSHVLVLTPQVELAPNFFHYLKYTLLEYRYSEAAQIQHWDARLFGISLEQPLQLLDGNAQFTPPLSRDKKSQQDVSSSFLWQAPTSHAMLFMGEKWIELHDLVSRSLEIQQKSASTPSLLSQKLISTKYPSWLEYVLRLSKLRGYWVLYPGEETARSLATVHTELQHAPEEYAQTEQPVTLPDKASEEEIERAMAKLKAGPEAVWTSEASLQSLLDAGSLRPFGNLPLVAWDGVKTDLDELDNSAAKYALEFKTQVGRCTAEVAAKTRVDMTTQDLFCLDD</sequence>
<evidence type="ECO:0008006" key="5">
    <source>
        <dbReference type="Google" id="ProtNLM"/>
    </source>
</evidence>
<gene>
    <name evidence="3" type="ORF">PFICI_04843</name>
</gene>
<name>W3XC03_PESFW</name>
<feature type="region of interest" description="Disordered" evidence="1">
    <location>
        <begin position="16"/>
        <end position="43"/>
    </location>
</feature>
<dbReference type="Proteomes" id="UP000030651">
    <property type="component" value="Unassembled WGS sequence"/>
</dbReference>
<dbReference type="RefSeq" id="XP_007831615.1">
    <property type="nucleotide sequence ID" value="XM_007833424.1"/>
</dbReference>
<dbReference type="OMA" id="FFKHMPT"/>
<dbReference type="PANTHER" id="PTHR33604:SF3">
    <property type="entry name" value="OSJNBA0004B13.7 PROTEIN"/>
    <property type="match status" value="1"/>
</dbReference>
<dbReference type="PANTHER" id="PTHR33604">
    <property type="entry name" value="OSJNBA0004B13.7 PROTEIN"/>
    <property type="match status" value="1"/>
</dbReference>
<keyword evidence="2" id="KW-0812">Transmembrane</keyword>
<dbReference type="AlphaFoldDB" id="W3XC03"/>
<evidence type="ECO:0000313" key="3">
    <source>
        <dbReference type="EMBL" id="ETS82967.1"/>
    </source>
</evidence>
<keyword evidence="2" id="KW-1133">Transmembrane helix</keyword>
<evidence type="ECO:0000256" key="2">
    <source>
        <dbReference type="SAM" id="Phobius"/>
    </source>
</evidence>
<protein>
    <recommendedName>
        <fullName evidence="5">Glycosyltransferase 2</fullName>
    </recommendedName>
</protein>
<accession>W3XC03</accession>